<reference evidence="2 3" key="1">
    <citation type="submission" date="2016-03" db="EMBL/GenBank/DDBJ databases">
        <title>Cyphomyrmex costatus WGS genome.</title>
        <authorList>
            <person name="Nygaard S."/>
            <person name="Hu H."/>
            <person name="Boomsma J."/>
            <person name="Zhang G."/>
        </authorList>
    </citation>
    <scope>NUCLEOTIDE SEQUENCE [LARGE SCALE GENOMIC DNA]</scope>
    <source>
        <strain evidence="2">MS0001</strain>
        <tissue evidence="2">Whole body</tissue>
    </source>
</reference>
<dbReference type="EMBL" id="KQ977381">
    <property type="protein sequence ID" value="KYN03108.1"/>
    <property type="molecule type" value="Genomic_DNA"/>
</dbReference>
<gene>
    <name evidence="2" type="ORF">ALC62_05975</name>
</gene>
<accession>A0A195CQT9</accession>
<protein>
    <submittedName>
        <fullName evidence="2">Uncharacterized protein</fullName>
    </submittedName>
</protein>
<feature type="compositionally biased region" description="Basic and acidic residues" evidence="1">
    <location>
        <begin position="23"/>
        <end position="51"/>
    </location>
</feature>
<organism evidence="2 3">
    <name type="scientific">Cyphomyrmex costatus</name>
    <dbReference type="NCBI Taxonomy" id="456900"/>
    <lineage>
        <taxon>Eukaryota</taxon>
        <taxon>Metazoa</taxon>
        <taxon>Ecdysozoa</taxon>
        <taxon>Arthropoda</taxon>
        <taxon>Hexapoda</taxon>
        <taxon>Insecta</taxon>
        <taxon>Pterygota</taxon>
        <taxon>Neoptera</taxon>
        <taxon>Endopterygota</taxon>
        <taxon>Hymenoptera</taxon>
        <taxon>Apocrita</taxon>
        <taxon>Aculeata</taxon>
        <taxon>Formicoidea</taxon>
        <taxon>Formicidae</taxon>
        <taxon>Myrmicinae</taxon>
        <taxon>Cyphomyrmex</taxon>
    </lineage>
</organism>
<keyword evidence="3" id="KW-1185">Reference proteome</keyword>
<evidence type="ECO:0000313" key="3">
    <source>
        <dbReference type="Proteomes" id="UP000078542"/>
    </source>
</evidence>
<name>A0A195CQT9_9HYME</name>
<proteinExistence type="predicted"/>
<dbReference type="Proteomes" id="UP000078542">
    <property type="component" value="Unassembled WGS sequence"/>
</dbReference>
<dbReference type="AlphaFoldDB" id="A0A195CQT9"/>
<evidence type="ECO:0000313" key="2">
    <source>
        <dbReference type="EMBL" id="KYN03108.1"/>
    </source>
</evidence>
<feature type="region of interest" description="Disordered" evidence="1">
    <location>
        <begin position="16"/>
        <end position="83"/>
    </location>
</feature>
<feature type="compositionally biased region" description="Gly residues" evidence="1">
    <location>
        <begin position="52"/>
        <end position="77"/>
    </location>
</feature>
<evidence type="ECO:0000256" key="1">
    <source>
        <dbReference type="SAM" id="MobiDB-lite"/>
    </source>
</evidence>
<sequence length="83" mass="8569">MVIPSRMCPMHMHVFPQNGWPRCRLDGGRQQGERSELTGRDGEEGDRDDRTGGGGKRGGCGGRSGGGGGGGERGGGNIEISNG</sequence>